<evidence type="ECO:0000256" key="1">
    <source>
        <dbReference type="ARBA" id="ARBA00022679"/>
    </source>
</evidence>
<evidence type="ECO:0000259" key="11">
    <source>
        <dbReference type="Pfam" id="PF21654"/>
    </source>
</evidence>
<dbReference type="InterPro" id="IPR048445">
    <property type="entry name" value="DncV-like_NTFase"/>
</dbReference>
<keyword evidence="13" id="KW-1185">Reference proteome</keyword>
<proteinExistence type="predicted"/>
<dbReference type="EMBL" id="JWIO01000017">
    <property type="protein sequence ID" value="KLL11287.1"/>
    <property type="molecule type" value="Genomic_DNA"/>
</dbReference>
<keyword evidence="2" id="KW-0548">Nucleotidyltransferase</keyword>
<dbReference type="Pfam" id="PF21654">
    <property type="entry name" value="DncV-like_NTFase"/>
    <property type="match status" value="1"/>
</dbReference>
<evidence type="ECO:0000313" key="13">
    <source>
        <dbReference type="Proteomes" id="UP000035425"/>
    </source>
</evidence>
<evidence type="ECO:0000256" key="4">
    <source>
        <dbReference type="ARBA" id="ARBA00022741"/>
    </source>
</evidence>
<evidence type="ECO:0000256" key="3">
    <source>
        <dbReference type="ARBA" id="ARBA00022723"/>
    </source>
</evidence>
<evidence type="ECO:0000256" key="2">
    <source>
        <dbReference type="ARBA" id="ARBA00022695"/>
    </source>
</evidence>
<dbReference type="Proteomes" id="UP000035425">
    <property type="component" value="Unassembled WGS sequence"/>
</dbReference>
<evidence type="ECO:0000256" key="5">
    <source>
        <dbReference type="ARBA" id="ARBA00022840"/>
    </source>
</evidence>
<keyword evidence="3" id="KW-0479">Metal-binding</keyword>
<keyword evidence="6" id="KW-0460">Magnesium</keyword>
<evidence type="ECO:0000256" key="10">
    <source>
        <dbReference type="ARBA" id="ARBA00048304"/>
    </source>
</evidence>
<evidence type="ECO:0000256" key="7">
    <source>
        <dbReference type="ARBA" id="ARBA00023080"/>
    </source>
</evidence>
<gene>
    <name evidence="12" type="ORF">FrCorBMG51_12210</name>
</gene>
<keyword evidence="5" id="KW-0067">ATP-binding</keyword>
<keyword evidence="8" id="KW-0051">Antiviral defense</keyword>
<protein>
    <recommendedName>
        <fullName evidence="9">Cyclic GMP-AMP synthase</fullName>
    </recommendedName>
</protein>
<dbReference type="InterPro" id="IPR006116">
    <property type="entry name" value="NT_2-5OAS_ClassI-CCAase"/>
</dbReference>
<organism evidence="12 13">
    <name type="scientific">Protofrankia coriariae</name>
    <dbReference type="NCBI Taxonomy" id="1562887"/>
    <lineage>
        <taxon>Bacteria</taxon>
        <taxon>Bacillati</taxon>
        <taxon>Actinomycetota</taxon>
        <taxon>Actinomycetes</taxon>
        <taxon>Frankiales</taxon>
        <taxon>Frankiaceae</taxon>
        <taxon>Protofrankia</taxon>
    </lineage>
</organism>
<keyword evidence="4" id="KW-0547">Nucleotide-binding</keyword>
<sequence>MLSMLLDGAVETLDIAPHLQQLAVERYEEVGSWLAEHGGYRCRIYPQGSFRLGTVVRPDSRTGEYDIDLVCWLLIAKESITQAELKQRVGDLLHAYLRWKKRHGHTDGPKTCQARRRCWTLSYPDHGFHLDVLPTIPDVDHPPTGILLTDKQLYRWQHSNPIGYATWFRRQSEQLQQLLVEAAAKRHINVADVPEWEVRSTLQRVVQILKWHCMLRFAHNPDNRPPSILITTLTAQAYHGEVDLFTATRNLLNRMDDFIENRHGKWWVPNPAHEEENFADKWNEYPERREAFFAWHRDITTVLDDLVQLQGKGLQVVASRMAESFGPDAVQLSAQRYGDWLRRQTESGALRMTGTGLLTTTVAGTPVRRHTFHGQHTDPRG</sequence>
<feature type="domain" description="Cyclic GMP-AMP synthase DncV-like nucleotidyltransferase" evidence="11">
    <location>
        <begin position="44"/>
        <end position="132"/>
    </location>
</feature>
<keyword evidence="7" id="KW-0546">Nucleotide metabolism</keyword>
<evidence type="ECO:0000256" key="8">
    <source>
        <dbReference type="ARBA" id="ARBA00023118"/>
    </source>
</evidence>
<comment type="caution">
    <text evidence="12">The sequence shown here is derived from an EMBL/GenBank/DDBJ whole genome shotgun (WGS) entry which is preliminary data.</text>
</comment>
<name>A0ABR5F3M3_9ACTN</name>
<reference evidence="12 13" key="1">
    <citation type="submission" date="2014-12" db="EMBL/GenBank/DDBJ databases">
        <title>Frankia sp. BMG5.1 draft genome.</title>
        <authorList>
            <person name="Gtari M."/>
            <person name="Ghodhbane-Gtari F."/>
            <person name="Nouioui I."/>
            <person name="Ktari A."/>
            <person name="Hezbri K."/>
            <person name="Mimouni W."/>
            <person name="Sbissi I."/>
            <person name="Ayari A."/>
            <person name="Yamanaka T."/>
            <person name="Normand P."/>
            <person name="Tisa L.S."/>
            <person name="Boudabous A."/>
        </authorList>
    </citation>
    <scope>NUCLEOTIDE SEQUENCE [LARGE SCALE GENOMIC DNA]</scope>
    <source>
        <strain evidence="12 13">BMG5.1</strain>
    </source>
</reference>
<evidence type="ECO:0000256" key="6">
    <source>
        <dbReference type="ARBA" id="ARBA00022842"/>
    </source>
</evidence>
<dbReference type="CDD" id="cd05400">
    <property type="entry name" value="NT_2-5OAS_ClassI-CCAase"/>
    <property type="match status" value="1"/>
</dbReference>
<evidence type="ECO:0000256" key="9">
    <source>
        <dbReference type="ARBA" id="ARBA00044145"/>
    </source>
</evidence>
<keyword evidence="1" id="KW-0808">Transferase</keyword>
<evidence type="ECO:0000313" key="12">
    <source>
        <dbReference type="EMBL" id="KLL11287.1"/>
    </source>
</evidence>
<accession>A0ABR5F3M3</accession>
<comment type="catalytic activity">
    <reaction evidence="10">
        <text>GTP + ATP = 3',3'-cGAMP + 2 diphosphate</text>
        <dbReference type="Rhea" id="RHEA:35647"/>
        <dbReference type="ChEBI" id="CHEBI:30616"/>
        <dbReference type="ChEBI" id="CHEBI:33019"/>
        <dbReference type="ChEBI" id="CHEBI:37565"/>
        <dbReference type="ChEBI" id="CHEBI:71501"/>
    </reaction>
    <physiologicalReaction direction="left-to-right" evidence="10">
        <dbReference type="Rhea" id="RHEA:35648"/>
    </physiologicalReaction>
</comment>